<evidence type="ECO:0000256" key="4">
    <source>
        <dbReference type="SAM" id="MobiDB-lite"/>
    </source>
</evidence>
<feature type="domain" description="NWD NACHT-NTPase N-terminal" evidence="5">
    <location>
        <begin position="102"/>
        <end position="325"/>
    </location>
</feature>
<dbReference type="GO" id="GO:0000026">
    <property type="term" value="F:alpha-1,2-mannosyltransferase activity"/>
    <property type="evidence" value="ECO:0007669"/>
    <property type="project" value="TreeGrafter"/>
</dbReference>
<dbReference type="AlphaFoldDB" id="A0A086T3P3"/>
<dbReference type="GO" id="GO:0000032">
    <property type="term" value="P:cell wall mannoprotein biosynthetic process"/>
    <property type="evidence" value="ECO:0007669"/>
    <property type="project" value="TreeGrafter"/>
</dbReference>
<dbReference type="InterPro" id="IPR002685">
    <property type="entry name" value="Glyco_trans_15"/>
</dbReference>
<dbReference type="InterPro" id="IPR031359">
    <property type="entry name" value="NACHT_N"/>
</dbReference>
<reference evidence="7" key="1">
    <citation type="journal article" date="2014" name="Genome Announc.">
        <title>Genome sequence and annotation of Acremonium chrysogenum, producer of the beta-lactam antibiotic cephalosporin C.</title>
        <authorList>
            <person name="Terfehr D."/>
            <person name="Dahlmann T.A."/>
            <person name="Specht T."/>
            <person name="Zadra I."/>
            <person name="Kuernsteiner H."/>
            <person name="Kueck U."/>
        </authorList>
    </citation>
    <scope>NUCLEOTIDE SEQUENCE [LARGE SCALE GENOMIC DNA]</scope>
    <source>
        <strain evidence="7">ATCC 11550 / CBS 779.69 / DSM 880 / IAM 14645 / JCM 23072 / IMI 49137</strain>
    </source>
</reference>
<dbReference type="GO" id="GO:0005794">
    <property type="term" value="C:Golgi apparatus"/>
    <property type="evidence" value="ECO:0007669"/>
    <property type="project" value="TreeGrafter"/>
</dbReference>
<evidence type="ECO:0000256" key="2">
    <source>
        <dbReference type="ARBA" id="ARBA00022676"/>
    </source>
</evidence>
<feature type="compositionally biased region" description="Low complexity" evidence="4">
    <location>
        <begin position="73"/>
        <end position="90"/>
    </location>
</feature>
<proteinExistence type="inferred from homology"/>
<dbReference type="STRING" id="857340.A0A086T3P3"/>
<dbReference type="GO" id="GO:0006487">
    <property type="term" value="P:protein N-linked glycosylation"/>
    <property type="evidence" value="ECO:0007669"/>
    <property type="project" value="TreeGrafter"/>
</dbReference>
<comment type="similarity">
    <text evidence="1">Belongs to the glycosyltransferase 15 family.</text>
</comment>
<dbReference type="PANTHER" id="PTHR31121">
    <property type="entry name" value="ALPHA-1,2 MANNOSYLTRANSFERASE KTR1"/>
    <property type="match status" value="1"/>
</dbReference>
<dbReference type="Proteomes" id="UP000029964">
    <property type="component" value="Unassembled WGS sequence"/>
</dbReference>
<dbReference type="Gene3D" id="3.90.550.10">
    <property type="entry name" value="Spore Coat Polysaccharide Biosynthesis Protein SpsA, Chain A"/>
    <property type="match status" value="1"/>
</dbReference>
<evidence type="ECO:0000313" key="7">
    <source>
        <dbReference type="Proteomes" id="UP000029964"/>
    </source>
</evidence>
<evidence type="ECO:0000259" key="5">
    <source>
        <dbReference type="Pfam" id="PF17100"/>
    </source>
</evidence>
<dbReference type="OrthoDB" id="4919232at2759"/>
<accession>A0A086T3P3</accession>
<sequence>MARDQAKPDPSRHILKRLLNRVRSSGDLRAGSGDPNAEAYTDGNGSNGEAAAPTDRSRTRTPSFKKRTFRVGSSASSSSPPRGKKGSASSARPHPEAGLSRELWDEAYDSIRLDPSTMSLVVTYESIVSQELPDDLKVAVHATLSPPDGNTDRRMELMTAIASAGLRKRRGSKASQVDDTARIILEQSKCIVEGQLDDFPSAALAWSGFCTLTPLLIDPILRHEEFRRGMIHIIGRIPWYMHLTHLLQCPSWIDAEDFEARQHEFRYRRDRAKDVILRVYRRVLEFEMNCVCATASAWNSVARHTVRWQSLGKLVDSILELDEQLHELVQDYVVEGPRRQQMLARDVDLDVEALEKTRSPEGEAEQAEEVAAGSRPFSTCSHPVSRFDIVERIGRSIYTSTFHTSSTMLASTSTHLLSAWAWFSIFLYLPSRVQDPRVLASQTHKAEPLRAAFVSLAHDEDLPAILDSIYHLEGAFNSQHQYHWVFFSSQPLSDKFRRQTSNATKSVCLYEDQCPEHNGLPAHVRPAYRWGLGSFAREHRMRDYDWFWKVEPGAHFTNTVDFDVFRFMRDHGISYGFTESAIGRLELEVLAPQIKSFIEKNPSLLHQDANIAWLLKESGREAGRQRQKARGGIIARSLGDYSHTSNFAESNRGCSGSPGTDVMAGLMDDDHTSRLAEAFTAWLIGFCESSLYPAFELGSLAFLHSPGHQALMRHLETFTGTLLGTPVDDVPVYSLSASMFLPKQSVWNFRKKIPRHATLQPTPTPASITEHAPWHGTPPPQDDVAVAMAMAMEEHFALWDQLAQDLTRQADAPGLKSGNTVIDERNFVLMRGDAGEGE</sequence>
<dbReference type="GO" id="GO:0016020">
    <property type="term" value="C:membrane"/>
    <property type="evidence" value="ECO:0007669"/>
    <property type="project" value="InterPro"/>
</dbReference>
<dbReference type="PANTHER" id="PTHR31121:SF7">
    <property type="entry name" value="MANNOSYLTRANSFERASE KTR4-RELATED"/>
    <property type="match status" value="1"/>
</dbReference>
<gene>
    <name evidence="6" type="ORF">ACRE_052360</name>
</gene>
<evidence type="ECO:0000313" key="6">
    <source>
        <dbReference type="EMBL" id="KFH43975.1"/>
    </source>
</evidence>
<keyword evidence="7" id="KW-1185">Reference proteome</keyword>
<dbReference type="InterPro" id="IPR029044">
    <property type="entry name" value="Nucleotide-diphossugar_trans"/>
</dbReference>
<dbReference type="Pfam" id="PF17100">
    <property type="entry name" value="NACHT_N"/>
    <property type="match status" value="1"/>
</dbReference>
<dbReference type="SUPFAM" id="SSF53448">
    <property type="entry name" value="Nucleotide-diphospho-sugar transferases"/>
    <property type="match status" value="1"/>
</dbReference>
<feature type="region of interest" description="Disordered" evidence="4">
    <location>
        <begin position="19"/>
        <end position="98"/>
    </location>
</feature>
<evidence type="ECO:0000256" key="3">
    <source>
        <dbReference type="ARBA" id="ARBA00022679"/>
    </source>
</evidence>
<protein>
    <submittedName>
        <fullName evidence="6">Glycolipid 2-alpha-mannosyltransferase-like protein</fullName>
    </submittedName>
</protein>
<dbReference type="Pfam" id="PF01793">
    <property type="entry name" value="Glyco_transf_15"/>
    <property type="match status" value="2"/>
</dbReference>
<dbReference type="GO" id="GO:0006493">
    <property type="term" value="P:protein O-linked glycosylation"/>
    <property type="evidence" value="ECO:0007669"/>
    <property type="project" value="TreeGrafter"/>
</dbReference>
<evidence type="ECO:0000256" key="1">
    <source>
        <dbReference type="ARBA" id="ARBA00007677"/>
    </source>
</evidence>
<keyword evidence="3 6" id="KW-0808">Transferase</keyword>
<name>A0A086T3P3_HAPC1</name>
<dbReference type="HOGENOM" id="CLU_339171_0_0_1"/>
<keyword evidence="2 6" id="KW-0328">Glycosyltransferase</keyword>
<organism evidence="6 7">
    <name type="scientific">Hapsidospora chrysogenum (strain ATCC 11550 / CBS 779.69 / DSM 880 / IAM 14645 / JCM 23072 / IMI 49137)</name>
    <name type="common">Acremonium chrysogenum</name>
    <dbReference type="NCBI Taxonomy" id="857340"/>
    <lineage>
        <taxon>Eukaryota</taxon>
        <taxon>Fungi</taxon>
        <taxon>Dikarya</taxon>
        <taxon>Ascomycota</taxon>
        <taxon>Pezizomycotina</taxon>
        <taxon>Sordariomycetes</taxon>
        <taxon>Hypocreomycetidae</taxon>
        <taxon>Hypocreales</taxon>
        <taxon>Bionectriaceae</taxon>
        <taxon>Hapsidospora</taxon>
    </lineage>
</organism>
<comment type="caution">
    <text evidence="6">The sequence shown here is derived from an EMBL/GenBank/DDBJ whole genome shotgun (WGS) entry which is preliminary data.</text>
</comment>
<dbReference type="EMBL" id="JPKY01000057">
    <property type="protein sequence ID" value="KFH43975.1"/>
    <property type="molecule type" value="Genomic_DNA"/>
</dbReference>
<feature type="region of interest" description="Disordered" evidence="4">
    <location>
        <begin position="356"/>
        <end position="376"/>
    </location>
</feature>